<feature type="transmembrane region" description="Helical" evidence="2">
    <location>
        <begin position="428"/>
        <end position="457"/>
    </location>
</feature>
<dbReference type="OrthoDB" id="690172at2759"/>
<sequence>MPLPWKKDKVSRFSRIVADLQSPKGGNSLVVETGFPTSLVDLFVKNRERLKKPTGKKKKKKKRQQQLQDVEEELVISDPIFISSSIELVDSTGPVQNLENMESFDVCELVSQLLPVVEDDEHVDDVKVTAKKCWDEKEKRLLFVVLKIFLVVLLGLSTKKLVVGMTMSAFVLIFLEYVGKHVLCFLKPCLNVEIVLVLFVEKVSSAFLMLKGARKRDDSRKELTIQEREQEEDVSGIDSCDLIETLDMKSSIEEIQVVEFNFDRIVSVEENRGTESIMDLLGCDWRKMEAVEVEEDKSGVLVCEKERSRKSKIRRKIIKKLVPKKLRAIKKAKKSKENEPDAGSESSSCWGDDEMGIIKVLEDSDKQGFENKGKTLLSKLLEEEDEEEEDEEEGRKGEEPDQGYSSSSTGWQAEKEVIAVDKKSSSDYLILFFVALVGLVGGRSLSLVLTLASCLLIKLIGRYRCVNEPFLLPGKVLFTSQNCTKNAQSDEQFQPLSLGFQH</sequence>
<feature type="region of interest" description="Disordered" evidence="1">
    <location>
        <begin position="380"/>
        <end position="410"/>
    </location>
</feature>
<dbReference type="AlphaFoldDB" id="A0A835JQ12"/>
<feature type="transmembrane region" description="Helical" evidence="2">
    <location>
        <begin position="140"/>
        <end position="156"/>
    </location>
</feature>
<protein>
    <recommendedName>
        <fullName evidence="5">Ethylene-responsive nuclear protein</fullName>
    </recommendedName>
</protein>
<dbReference type="EMBL" id="JADGMS010000011">
    <property type="protein sequence ID" value="KAF9673156.1"/>
    <property type="molecule type" value="Genomic_DNA"/>
</dbReference>
<keyword evidence="2" id="KW-0812">Transmembrane</keyword>
<evidence type="ECO:0000256" key="1">
    <source>
        <dbReference type="SAM" id="MobiDB-lite"/>
    </source>
</evidence>
<reference evidence="3 4" key="1">
    <citation type="submission" date="2020-10" db="EMBL/GenBank/DDBJ databases">
        <title>Plant Genome Project.</title>
        <authorList>
            <person name="Zhang R.-G."/>
        </authorList>
    </citation>
    <scope>NUCLEOTIDE SEQUENCE [LARGE SCALE GENOMIC DNA]</scope>
    <source>
        <strain evidence="3">FAFU-HL-1</strain>
        <tissue evidence="3">Leaf</tissue>
    </source>
</reference>
<organism evidence="3 4">
    <name type="scientific">Salix dunnii</name>
    <dbReference type="NCBI Taxonomy" id="1413687"/>
    <lineage>
        <taxon>Eukaryota</taxon>
        <taxon>Viridiplantae</taxon>
        <taxon>Streptophyta</taxon>
        <taxon>Embryophyta</taxon>
        <taxon>Tracheophyta</taxon>
        <taxon>Spermatophyta</taxon>
        <taxon>Magnoliopsida</taxon>
        <taxon>eudicotyledons</taxon>
        <taxon>Gunneridae</taxon>
        <taxon>Pentapetalae</taxon>
        <taxon>rosids</taxon>
        <taxon>fabids</taxon>
        <taxon>Malpighiales</taxon>
        <taxon>Salicaceae</taxon>
        <taxon>Saliceae</taxon>
        <taxon>Salix</taxon>
    </lineage>
</organism>
<proteinExistence type="predicted"/>
<keyword evidence="4" id="KW-1185">Reference proteome</keyword>
<dbReference type="Proteomes" id="UP000657918">
    <property type="component" value="Chromosome 11"/>
</dbReference>
<evidence type="ECO:0000313" key="4">
    <source>
        <dbReference type="Proteomes" id="UP000657918"/>
    </source>
</evidence>
<accession>A0A835JQ12</accession>
<evidence type="ECO:0000313" key="3">
    <source>
        <dbReference type="EMBL" id="KAF9673156.1"/>
    </source>
</evidence>
<feature type="compositionally biased region" description="Acidic residues" evidence="1">
    <location>
        <begin position="382"/>
        <end position="392"/>
    </location>
</feature>
<feature type="transmembrane region" description="Helical" evidence="2">
    <location>
        <begin position="162"/>
        <end position="178"/>
    </location>
</feature>
<comment type="caution">
    <text evidence="3">The sequence shown here is derived from an EMBL/GenBank/DDBJ whole genome shotgun (WGS) entry which is preliminary data.</text>
</comment>
<evidence type="ECO:0008006" key="5">
    <source>
        <dbReference type="Google" id="ProtNLM"/>
    </source>
</evidence>
<evidence type="ECO:0000256" key="2">
    <source>
        <dbReference type="SAM" id="Phobius"/>
    </source>
</evidence>
<feature type="region of interest" description="Disordered" evidence="1">
    <location>
        <begin position="329"/>
        <end position="350"/>
    </location>
</feature>
<name>A0A835JQ12_9ROSI</name>
<dbReference type="PANTHER" id="PTHR36381:SF1">
    <property type="entry name" value="ETHYLENE-REGULATED TRANSCRIPT 2 (ERT2)"/>
    <property type="match status" value="1"/>
</dbReference>
<keyword evidence="2" id="KW-1133">Transmembrane helix</keyword>
<gene>
    <name evidence="3" type="ORF">SADUNF_Sadunf11G0119300</name>
</gene>
<keyword evidence="2" id="KW-0472">Membrane</keyword>
<dbReference type="PANTHER" id="PTHR36381">
    <property type="entry name" value="ETHYLENE-REGULATED TRANSCRIPT 2 (ERT2)"/>
    <property type="match status" value="1"/>
</dbReference>